<sequence>MRKISVAHLTSVHPRNDARIFLKQCRTLAAEGYDVSLVVADGLGDDLTDTVKVLDVGRLSGRLARITTTVKRVHERGRQIDADIYHLHDPELLPIGKKLKAAGKVVIFDSHEDVPKQILAKSYIGKVQRQILSRVYQVYEQHACRRFDAIVAATPYIRDKFLAINPRTVDVNNFPILGELSAEGADIPKKNQVCYVGGLERIRGIQEIVQAIGLSGNGVTLAVAGRFSDPALEAALAAAPEWRRVQALGWLGREGIRNVLNESRAGLVTLHPTVNYLDALPVKMFEYMSAGLPIIASDFPLWRSIVDREQCGICVDPLQPKQIAAAIDALIGDPQRAKEMGERGRKAVLERYNWKIEQRKLVDLYAKLAAPNAASAAH</sequence>
<keyword evidence="1 4" id="KW-0808">Transferase</keyword>
<protein>
    <submittedName>
        <fullName evidence="4">Glycosyl transferase</fullName>
    </submittedName>
</protein>
<dbReference type="EMBL" id="NEVV01000007">
    <property type="protein sequence ID" value="OZI70444.1"/>
    <property type="molecule type" value="Genomic_DNA"/>
</dbReference>
<keyword evidence="5" id="KW-1185">Reference proteome</keyword>
<evidence type="ECO:0000259" key="3">
    <source>
        <dbReference type="Pfam" id="PF13439"/>
    </source>
</evidence>
<dbReference type="InterPro" id="IPR001296">
    <property type="entry name" value="Glyco_trans_1"/>
</dbReference>
<evidence type="ECO:0000313" key="5">
    <source>
        <dbReference type="Proteomes" id="UP000216524"/>
    </source>
</evidence>
<dbReference type="Proteomes" id="UP000216524">
    <property type="component" value="Unassembled WGS sequence"/>
</dbReference>
<dbReference type="Pfam" id="PF00534">
    <property type="entry name" value="Glycos_transf_1"/>
    <property type="match status" value="1"/>
</dbReference>
<dbReference type="PANTHER" id="PTHR46401">
    <property type="entry name" value="GLYCOSYLTRANSFERASE WBBK-RELATED"/>
    <property type="match status" value="1"/>
</dbReference>
<evidence type="ECO:0000259" key="2">
    <source>
        <dbReference type="Pfam" id="PF00534"/>
    </source>
</evidence>
<feature type="domain" description="Glycosyl transferase family 1" evidence="2">
    <location>
        <begin position="188"/>
        <end position="346"/>
    </location>
</feature>
<dbReference type="Gene3D" id="3.40.50.2000">
    <property type="entry name" value="Glycogen Phosphorylase B"/>
    <property type="match status" value="2"/>
</dbReference>
<comment type="caution">
    <text evidence="4">The sequence shown here is derived from an EMBL/GenBank/DDBJ whole genome shotgun (WGS) entry which is preliminary data.</text>
</comment>
<proteinExistence type="predicted"/>
<feature type="domain" description="Glycosyltransferase subfamily 4-like N-terminal" evidence="3">
    <location>
        <begin position="23"/>
        <end position="163"/>
    </location>
</feature>
<dbReference type="InterPro" id="IPR028098">
    <property type="entry name" value="Glyco_trans_4-like_N"/>
</dbReference>
<organism evidence="4 5">
    <name type="scientific">Bordetella genomosp. 6</name>
    <dbReference type="NCBI Taxonomy" id="463024"/>
    <lineage>
        <taxon>Bacteria</taxon>
        <taxon>Pseudomonadati</taxon>
        <taxon>Pseudomonadota</taxon>
        <taxon>Betaproteobacteria</taxon>
        <taxon>Burkholderiales</taxon>
        <taxon>Alcaligenaceae</taxon>
        <taxon>Bordetella</taxon>
    </lineage>
</organism>
<dbReference type="SUPFAM" id="SSF53756">
    <property type="entry name" value="UDP-Glycosyltransferase/glycogen phosphorylase"/>
    <property type="match status" value="1"/>
</dbReference>
<dbReference type="RefSeq" id="WP_094771165.1">
    <property type="nucleotide sequence ID" value="NZ_NEVV01000007.1"/>
</dbReference>
<dbReference type="GO" id="GO:0016740">
    <property type="term" value="F:transferase activity"/>
    <property type="evidence" value="ECO:0007669"/>
    <property type="project" value="UniProtKB-KW"/>
</dbReference>
<gene>
    <name evidence="4" type="ORF">CAL23_23035</name>
</gene>
<dbReference type="PANTHER" id="PTHR46401:SF2">
    <property type="entry name" value="GLYCOSYLTRANSFERASE WBBK-RELATED"/>
    <property type="match status" value="1"/>
</dbReference>
<dbReference type="Pfam" id="PF13439">
    <property type="entry name" value="Glyco_transf_4"/>
    <property type="match status" value="1"/>
</dbReference>
<name>A0ABX4F7Z2_9BORD</name>
<accession>A0ABX4F7Z2</accession>
<evidence type="ECO:0000256" key="1">
    <source>
        <dbReference type="ARBA" id="ARBA00022679"/>
    </source>
</evidence>
<evidence type="ECO:0000313" key="4">
    <source>
        <dbReference type="EMBL" id="OZI70444.1"/>
    </source>
</evidence>
<reference evidence="4 5" key="1">
    <citation type="submission" date="2017-05" db="EMBL/GenBank/DDBJ databases">
        <title>Complete and WGS of Bordetella genogroups.</title>
        <authorList>
            <person name="Spilker T."/>
            <person name="Lipuma J."/>
        </authorList>
    </citation>
    <scope>NUCLEOTIDE SEQUENCE [LARGE SCALE GENOMIC DNA]</scope>
    <source>
        <strain evidence="4 5">AU3139</strain>
    </source>
</reference>